<feature type="signal peptide" evidence="3">
    <location>
        <begin position="1"/>
        <end position="16"/>
    </location>
</feature>
<evidence type="ECO:0000256" key="1">
    <source>
        <dbReference type="SAM" id="MobiDB-lite"/>
    </source>
</evidence>
<feature type="compositionally biased region" description="Basic and acidic residues" evidence="1">
    <location>
        <begin position="295"/>
        <end position="309"/>
    </location>
</feature>
<protein>
    <submittedName>
        <fullName evidence="4">Uncharacterized protein</fullName>
    </submittedName>
</protein>
<reference evidence="4 5" key="1">
    <citation type="journal article" date="2024" name="bioRxiv">
        <title>A reference genome for Trichogramma kaykai: A tiny desert-dwelling parasitoid wasp with competing sex-ratio distorters.</title>
        <authorList>
            <person name="Culotta J."/>
            <person name="Lindsey A.R."/>
        </authorList>
    </citation>
    <scope>NUCLEOTIDE SEQUENCE [LARGE SCALE GENOMIC DNA]</scope>
    <source>
        <strain evidence="4 5">KSX58</strain>
    </source>
</reference>
<dbReference type="Proteomes" id="UP001627154">
    <property type="component" value="Unassembled WGS sequence"/>
</dbReference>
<name>A0ABD2X3A1_9HYME</name>
<organism evidence="4 5">
    <name type="scientific">Trichogramma kaykai</name>
    <dbReference type="NCBI Taxonomy" id="54128"/>
    <lineage>
        <taxon>Eukaryota</taxon>
        <taxon>Metazoa</taxon>
        <taxon>Ecdysozoa</taxon>
        <taxon>Arthropoda</taxon>
        <taxon>Hexapoda</taxon>
        <taxon>Insecta</taxon>
        <taxon>Pterygota</taxon>
        <taxon>Neoptera</taxon>
        <taxon>Endopterygota</taxon>
        <taxon>Hymenoptera</taxon>
        <taxon>Apocrita</taxon>
        <taxon>Proctotrupomorpha</taxon>
        <taxon>Chalcidoidea</taxon>
        <taxon>Trichogrammatidae</taxon>
        <taxon>Trichogramma</taxon>
    </lineage>
</organism>
<keyword evidence="5" id="KW-1185">Reference proteome</keyword>
<accession>A0ABD2X3A1</accession>
<evidence type="ECO:0000256" key="2">
    <source>
        <dbReference type="SAM" id="Phobius"/>
    </source>
</evidence>
<feature type="transmembrane region" description="Helical" evidence="2">
    <location>
        <begin position="354"/>
        <end position="379"/>
    </location>
</feature>
<evidence type="ECO:0000313" key="5">
    <source>
        <dbReference type="Proteomes" id="UP001627154"/>
    </source>
</evidence>
<feature type="chain" id="PRO_5044743640" evidence="3">
    <location>
        <begin position="17"/>
        <end position="384"/>
    </location>
</feature>
<dbReference type="EMBL" id="JBJJXI010000056">
    <property type="protein sequence ID" value="KAL3399342.1"/>
    <property type="molecule type" value="Genomic_DNA"/>
</dbReference>
<keyword evidence="3" id="KW-0732">Signal</keyword>
<feature type="compositionally biased region" description="Low complexity" evidence="1">
    <location>
        <begin position="312"/>
        <end position="329"/>
    </location>
</feature>
<feature type="region of interest" description="Disordered" evidence="1">
    <location>
        <begin position="55"/>
        <end position="85"/>
    </location>
</feature>
<feature type="region of interest" description="Disordered" evidence="1">
    <location>
        <begin position="295"/>
        <end position="345"/>
    </location>
</feature>
<evidence type="ECO:0000256" key="3">
    <source>
        <dbReference type="SAM" id="SignalP"/>
    </source>
</evidence>
<keyword evidence="2" id="KW-1133">Transmembrane helix</keyword>
<evidence type="ECO:0000313" key="4">
    <source>
        <dbReference type="EMBL" id="KAL3399342.1"/>
    </source>
</evidence>
<comment type="caution">
    <text evidence="4">The sequence shown here is derived from an EMBL/GenBank/DDBJ whole genome shotgun (WGS) entry which is preliminary data.</text>
</comment>
<dbReference type="AlphaFoldDB" id="A0ABD2X3A1"/>
<sequence length="384" mass="43052">MQIVFLLVALVVCTNATPAGDGTEFLEKRDKLIIDTQNGKQAEIEDEFNILVNTDNPKNELKDDPPIEPVTEPATEPVAKPSDEPLIPVRDSKEVVDKLNVLLMALQIYSVPPKIFAKLEDIPPMPAGYIDQVILDKLIEIGDAIASRLADSITIHPLRICDNKWILNKNSKLYIATTLKNKIVNEQAAKPNKNLTMPAVVVDQLLDKLNELLTAVQTDELTTQPAALFKEIQPILAGRIHHIVLNKLEEIVAAIQPDYSTLERTDKYLCNSERMLIKIYKMFIDIMIKNKLVDEHTPKPNDKLEDDPPIKPVTEPATEPATNPATEPTIESAAEPDDTPIHQTDEPKKMTVRLFTIMTLGIAWFVMVVTAFALLGFYLNRERF</sequence>
<keyword evidence="2" id="KW-0812">Transmembrane</keyword>
<gene>
    <name evidence="4" type="ORF">TKK_007207</name>
</gene>
<proteinExistence type="predicted"/>
<keyword evidence="2" id="KW-0472">Membrane</keyword>